<dbReference type="AlphaFoldDB" id="A0A0D6JNW8"/>
<dbReference type="EMBL" id="CSTE01000001">
    <property type="protein sequence ID" value="CQR49290.1"/>
    <property type="molecule type" value="Genomic_DNA"/>
</dbReference>
<dbReference type="PANTHER" id="PTHR32322">
    <property type="entry name" value="INNER MEMBRANE TRANSPORTER"/>
    <property type="match status" value="1"/>
</dbReference>
<dbReference type="InterPro" id="IPR037185">
    <property type="entry name" value="EmrE-like"/>
</dbReference>
<evidence type="ECO:0000313" key="8">
    <source>
        <dbReference type="Proteomes" id="UP000198902"/>
    </source>
</evidence>
<name>A0A0D6JNW8_9EURY</name>
<evidence type="ECO:0000256" key="5">
    <source>
        <dbReference type="SAM" id="Phobius"/>
    </source>
</evidence>
<feature type="transmembrane region" description="Helical" evidence="5">
    <location>
        <begin position="217"/>
        <end position="238"/>
    </location>
</feature>
<reference evidence="8" key="1">
    <citation type="submission" date="2015-03" db="EMBL/GenBank/DDBJ databases">
        <authorList>
            <person name="Urmite Genomes"/>
        </authorList>
    </citation>
    <scope>NUCLEOTIDE SEQUENCE [LARGE SCALE GENOMIC DNA]</scope>
    <source>
        <strain evidence="8">Arc-Hr</strain>
    </source>
</reference>
<dbReference type="InterPro" id="IPR000620">
    <property type="entry name" value="EamA_dom"/>
</dbReference>
<protein>
    <submittedName>
        <fullName evidence="7">Putative inner membrane transporter YedA</fullName>
    </submittedName>
</protein>
<keyword evidence="8" id="KW-1185">Reference proteome</keyword>
<feature type="transmembrane region" description="Helical" evidence="5">
    <location>
        <begin position="273"/>
        <end position="289"/>
    </location>
</feature>
<dbReference type="OrthoDB" id="17861at2157"/>
<feature type="domain" description="EamA" evidence="6">
    <location>
        <begin position="153"/>
        <end position="289"/>
    </location>
</feature>
<keyword evidence="2 5" id="KW-0812">Transmembrane</keyword>
<comment type="subcellular location">
    <subcellularLocation>
        <location evidence="1">Membrane</location>
        <topology evidence="1">Multi-pass membrane protein</topology>
    </subcellularLocation>
</comment>
<evidence type="ECO:0000259" key="6">
    <source>
        <dbReference type="Pfam" id="PF00892"/>
    </source>
</evidence>
<keyword evidence="3 5" id="KW-1133">Transmembrane helix</keyword>
<evidence type="ECO:0000313" key="7">
    <source>
        <dbReference type="EMBL" id="CQR49290.1"/>
    </source>
</evidence>
<dbReference type="RefSeq" id="WP_089777207.1">
    <property type="nucleotide sequence ID" value="NZ_CABLRR010000001.1"/>
</dbReference>
<dbReference type="SUPFAM" id="SSF103481">
    <property type="entry name" value="Multidrug resistance efflux transporter EmrE"/>
    <property type="match status" value="2"/>
</dbReference>
<dbReference type="Proteomes" id="UP000198902">
    <property type="component" value="Unassembled WGS sequence"/>
</dbReference>
<dbReference type="Pfam" id="PF00892">
    <property type="entry name" value="EamA"/>
    <property type="match status" value="2"/>
</dbReference>
<dbReference type="InterPro" id="IPR050638">
    <property type="entry name" value="AA-Vitamin_Transporters"/>
</dbReference>
<proteinExistence type="predicted"/>
<feature type="transmembrane region" description="Helical" evidence="5">
    <location>
        <begin position="184"/>
        <end position="205"/>
    </location>
</feature>
<gene>
    <name evidence="7" type="primary">yedA_4</name>
    <name evidence="7" type="ORF">BN996_00747</name>
</gene>
<dbReference type="GO" id="GO:0016020">
    <property type="term" value="C:membrane"/>
    <property type="evidence" value="ECO:0007669"/>
    <property type="project" value="UniProtKB-SubCell"/>
</dbReference>
<feature type="domain" description="EamA" evidence="6">
    <location>
        <begin position="8"/>
        <end position="139"/>
    </location>
</feature>
<evidence type="ECO:0000256" key="2">
    <source>
        <dbReference type="ARBA" id="ARBA00022692"/>
    </source>
</evidence>
<accession>A0A0D6JNW8</accession>
<evidence type="ECO:0000256" key="4">
    <source>
        <dbReference type="ARBA" id="ARBA00023136"/>
    </source>
</evidence>
<feature type="transmembrane region" description="Helical" evidence="5">
    <location>
        <begin position="33"/>
        <end position="54"/>
    </location>
</feature>
<feature type="transmembrane region" description="Helical" evidence="5">
    <location>
        <begin position="152"/>
        <end position="172"/>
    </location>
</feature>
<evidence type="ECO:0000256" key="3">
    <source>
        <dbReference type="ARBA" id="ARBA00022989"/>
    </source>
</evidence>
<dbReference type="PANTHER" id="PTHR32322:SF2">
    <property type="entry name" value="EAMA DOMAIN-CONTAINING PROTEIN"/>
    <property type="match status" value="1"/>
</dbReference>
<feature type="transmembrane region" description="Helical" evidence="5">
    <location>
        <begin position="90"/>
        <end position="111"/>
    </location>
</feature>
<keyword evidence="4 5" id="KW-0472">Membrane</keyword>
<feature type="transmembrane region" description="Helical" evidence="5">
    <location>
        <begin position="123"/>
        <end position="140"/>
    </location>
</feature>
<sequence length="313" mass="33028">MSRVKTAVAFLALSAVWGSAFLATDIALRTVPPAFLGAVRFDVAALLLFAVAVARGDRILPAARDEWRPILAGGAFSIGAHHALLFSGQVYVPGSVASVLLGIIPLATPTLTRLTATRERLSPHRVVGLVLGFLGLVVIANPDPGNLLSSNLVGAVLVFGSAVAFALGAVLTHDSETGMSLLSVQAWMMLVGAVTLHVTSAALPWESAAAAAWTQTTLVAAGYLAVVAGAGGFLLYFWLLDRVGPIEVSLLEYVIPLFAALAEWTVLGRVPTRATVAGFALIFAGFLLFKRDVIRGELRRIVDRRRGRRPTDD</sequence>
<evidence type="ECO:0000256" key="1">
    <source>
        <dbReference type="ARBA" id="ARBA00004141"/>
    </source>
</evidence>
<organism evidence="7 8">
    <name type="scientific">Haloferax massiliensis</name>
    <dbReference type="NCBI Taxonomy" id="1476858"/>
    <lineage>
        <taxon>Archaea</taxon>
        <taxon>Methanobacteriati</taxon>
        <taxon>Methanobacteriota</taxon>
        <taxon>Stenosarchaea group</taxon>
        <taxon>Halobacteria</taxon>
        <taxon>Halobacteriales</taxon>
        <taxon>Haloferacaceae</taxon>
        <taxon>Haloferax</taxon>
    </lineage>
</organism>